<sequence>MHDLEAPMRYVTEHPKLPESITSLPHKSVLELLRHKAKQTETYQTNLTAKSVILLQLLADTPELLSTEGSVEAALPYSQKQIMDALEAKKKLLDLAHGDSDKIDEARHAQEVALQYDPIVDACEDVVLTHPDIFFPKINDLCVEFIALTDRTPDDGTITPDYRTYLPGFGGDAKELRLLQNRIAIAEKIADLHRENGAAYDRMEQAKRDSTTKTNQ</sequence>
<evidence type="ECO:0000313" key="2">
    <source>
        <dbReference type="EMBL" id="PIR83452.1"/>
    </source>
</evidence>
<protein>
    <submittedName>
        <fullName evidence="2">Uncharacterized protein</fullName>
    </submittedName>
</protein>
<keyword evidence="1" id="KW-0175">Coiled coil</keyword>
<accession>A0A2H0UAN1</accession>
<evidence type="ECO:0000256" key="1">
    <source>
        <dbReference type="SAM" id="Coils"/>
    </source>
</evidence>
<reference evidence="3" key="1">
    <citation type="submission" date="2017-09" db="EMBL/GenBank/DDBJ databases">
        <title>Depth-based differentiation of microbial function through sediment-hosted aquifers and enrichment of novel symbionts in the deep terrestrial subsurface.</title>
        <authorList>
            <person name="Probst A.J."/>
            <person name="Ladd B."/>
            <person name="Jarett J.K."/>
            <person name="Geller-Mcgrath D.E."/>
            <person name="Sieber C.M.K."/>
            <person name="Emerson J.B."/>
            <person name="Anantharaman K."/>
            <person name="Thomas B.C."/>
            <person name="Malmstrom R."/>
            <person name="Stieglmeier M."/>
            <person name="Klingl A."/>
            <person name="Woyke T."/>
            <person name="Ryan C.M."/>
            <person name="Banfield J.F."/>
        </authorList>
    </citation>
    <scope>NUCLEOTIDE SEQUENCE [LARGE SCALE GENOMIC DNA]</scope>
</reference>
<proteinExistence type="predicted"/>
<name>A0A2H0UAN1_9BACT</name>
<feature type="coiled-coil region" evidence="1">
    <location>
        <begin position="176"/>
        <end position="209"/>
    </location>
</feature>
<organism evidence="2 3">
    <name type="scientific">Candidatus Kaiserbacteria bacterium CG10_big_fil_rev_8_21_14_0_10_56_12</name>
    <dbReference type="NCBI Taxonomy" id="1974611"/>
    <lineage>
        <taxon>Bacteria</taxon>
        <taxon>Candidatus Kaiseribacteriota</taxon>
    </lineage>
</organism>
<evidence type="ECO:0000313" key="3">
    <source>
        <dbReference type="Proteomes" id="UP000230179"/>
    </source>
</evidence>
<gene>
    <name evidence="2" type="ORF">COU19_00625</name>
</gene>
<dbReference type="AlphaFoldDB" id="A0A2H0UAN1"/>
<dbReference type="EMBL" id="PFBL01000004">
    <property type="protein sequence ID" value="PIR83452.1"/>
    <property type="molecule type" value="Genomic_DNA"/>
</dbReference>
<dbReference type="Proteomes" id="UP000230179">
    <property type="component" value="Unassembled WGS sequence"/>
</dbReference>
<comment type="caution">
    <text evidence="2">The sequence shown here is derived from an EMBL/GenBank/DDBJ whole genome shotgun (WGS) entry which is preliminary data.</text>
</comment>